<evidence type="ECO:0000313" key="3">
    <source>
        <dbReference type="Proteomes" id="UP000789390"/>
    </source>
</evidence>
<name>A0A8J2WPL2_9CRUS</name>
<keyword evidence="1" id="KW-1133">Transmembrane helix</keyword>
<evidence type="ECO:0000256" key="1">
    <source>
        <dbReference type="SAM" id="Phobius"/>
    </source>
</evidence>
<keyword evidence="3" id="KW-1185">Reference proteome</keyword>
<accession>A0A8J2WPL2</accession>
<dbReference type="OrthoDB" id="6339422at2759"/>
<reference evidence="2" key="1">
    <citation type="submission" date="2021-11" db="EMBL/GenBank/DDBJ databases">
        <authorList>
            <person name="Schell T."/>
        </authorList>
    </citation>
    <scope>NUCLEOTIDE SEQUENCE</scope>
    <source>
        <strain evidence="2">M5</strain>
    </source>
</reference>
<keyword evidence="1" id="KW-0812">Transmembrane</keyword>
<gene>
    <name evidence="2" type="ORF">DGAL_LOCUS9934</name>
</gene>
<feature type="transmembrane region" description="Helical" evidence="1">
    <location>
        <begin position="192"/>
        <end position="214"/>
    </location>
</feature>
<proteinExistence type="predicted"/>
<dbReference type="EMBL" id="CAKKLH010000235">
    <property type="protein sequence ID" value="CAH0106774.1"/>
    <property type="molecule type" value="Genomic_DNA"/>
</dbReference>
<organism evidence="2 3">
    <name type="scientific">Daphnia galeata</name>
    <dbReference type="NCBI Taxonomy" id="27404"/>
    <lineage>
        <taxon>Eukaryota</taxon>
        <taxon>Metazoa</taxon>
        <taxon>Ecdysozoa</taxon>
        <taxon>Arthropoda</taxon>
        <taxon>Crustacea</taxon>
        <taxon>Branchiopoda</taxon>
        <taxon>Diplostraca</taxon>
        <taxon>Cladocera</taxon>
        <taxon>Anomopoda</taxon>
        <taxon>Daphniidae</taxon>
        <taxon>Daphnia</taxon>
    </lineage>
</organism>
<protein>
    <submittedName>
        <fullName evidence="2">Uncharacterized protein</fullName>
    </submittedName>
</protein>
<comment type="caution">
    <text evidence="2">The sequence shown here is derived from an EMBL/GenBank/DDBJ whole genome shotgun (WGS) entry which is preliminary data.</text>
</comment>
<dbReference type="AlphaFoldDB" id="A0A8J2WPL2"/>
<sequence length="222" mass="25627">MESLISSSSASTSRRKCKGEWTSNLYFYPDVDDHRKKGEFVITQDELLAWQKVQKLFGENEDIKKVKVYSNPLFSIQPGKGPLHHATVLFQTKNSGTWWSIEKNTKSITIQTSKNGPEPVRKYYNRIQRPEGPMAPNTKDRTAGSTVRLYQLIHHFCDEKYLKDPYNLQTSNCQHFAERIFDFLSVRPYDCLIFLLKLFVVYISLTCGMFLIGLSQPANKST</sequence>
<dbReference type="Proteomes" id="UP000789390">
    <property type="component" value="Unassembled WGS sequence"/>
</dbReference>
<keyword evidence="1" id="KW-0472">Membrane</keyword>
<evidence type="ECO:0000313" key="2">
    <source>
        <dbReference type="EMBL" id="CAH0106774.1"/>
    </source>
</evidence>